<keyword evidence="8" id="KW-1185">Reference proteome</keyword>
<keyword evidence="4 5" id="KW-0472">Membrane</keyword>
<evidence type="ECO:0000256" key="4">
    <source>
        <dbReference type="ARBA" id="ARBA00023136"/>
    </source>
</evidence>
<proteinExistence type="predicted"/>
<feature type="transmembrane region" description="Helical" evidence="5">
    <location>
        <begin position="74"/>
        <end position="96"/>
    </location>
</feature>
<feature type="transmembrane region" description="Helical" evidence="5">
    <location>
        <begin position="117"/>
        <end position="137"/>
    </location>
</feature>
<name>A0AAQ2HFZ6_9MICO</name>
<evidence type="ECO:0000259" key="6">
    <source>
        <dbReference type="Pfam" id="PF01794"/>
    </source>
</evidence>
<feature type="domain" description="Ferric oxidoreductase" evidence="6">
    <location>
        <begin position="77"/>
        <end position="198"/>
    </location>
</feature>
<dbReference type="AlphaFoldDB" id="A0AAQ2HFZ6"/>
<protein>
    <recommendedName>
        <fullName evidence="6">Ferric oxidoreductase domain-containing protein</fullName>
    </recommendedName>
</protein>
<evidence type="ECO:0000256" key="3">
    <source>
        <dbReference type="ARBA" id="ARBA00022989"/>
    </source>
</evidence>
<evidence type="ECO:0000256" key="5">
    <source>
        <dbReference type="SAM" id="Phobius"/>
    </source>
</evidence>
<evidence type="ECO:0000313" key="8">
    <source>
        <dbReference type="Proteomes" id="UP000297403"/>
    </source>
</evidence>
<reference evidence="7 8" key="1">
    <citation type="submission" date="2019-03" db="EMBL/GenBank/DDBJ databases">
        <title>Genomics of glacier-inhabiting Cryobacterium strains.</title>
        <authorList>
            <person name="Liu Q."/>
            <person name="Xin Y.-H."/>
        </authorList>
    </citation>
    <scope>NUCLEOTIDE SEQUENCE [LARGE SCALE GENOMIC DNA]</scope>
    <source>
        <strain evidence="8">TMT1-22</strain>
    </source>
</reference>
<dbReference type="Proteomes" id="UP000297403">
    <property type="component" value="Unassembled WGS sequence"/>
</dbReference>
<dbReference type="EMBL" id="SOFY01000044">
    <property type="protein sequence ID" value="TFC47259.1"/>
    <property type="molecule type" value="Genomic_DNA"/>
</dbReference>
<gene>
    <name evidence="7" type="ORF">E3O49_08520</name>
</gene>
<comment type="subcellular location">
    <subcellularLocation>
        <location evidence="1">Membrane</location>
        <topology evidence="1">Multi-pass membrane protein</topology>
    </subcellularLocation>
</comment>
<keyword evidence="3 5" id="KW-1133">Transmembrane helix</keyword>
<evidence type="ECO:0000256" key="1">
    <source>
        <dbReference type="ARBA" id="ARBA00004141"/>
    </source>
</evidence>
<dbReference type="GO" id="GO:0016020">
    <property type="term" value="C:membrane"/>
    <property type="evidence" value="ECO:0007669"/>
    <property type="project" value="UniProtKB-SubCell"/>
</dbReference>
<feature type="transmembrane region" description="Helical" evidence="5">
    <location>
        <begin position="182"/>
        <end position="201"/>
    </location>
</feature>
<organism evidence="7 8">
    <name type="scientific">Cryobacterium shii</name>
    <dbReference type="NCBI Taxonomy" id="1259235"/>
    <lineage>
        <taxon>Bacteria</taxon>
        <taxon>Bacillati</taxon>
        <taxon>Actinomycetota</taxon>
        <taxon>Actinomycetes</taxon>
        <taxon>Micrococcales</taxon>
        <taxon>Microbacteriaceae</taxon>
        <taxon>Cryobacterium</taxon>
    </lineage>
</organism>
<keyword evidence="2 5" id="KW-0812">Transmembrane</keyword>
<feature type="transmembrane region" description="Helical" evidence="5">
    <location>
        <begin position="41"/>
        <end position="62"/>
    </location>
</feature>
<comment type="caution">
    <text evidence="7">The sequence shown here is derived from an EMBL/GenBank/DDBJ whole genome shotgun (WGS) entry which is preliminary data.</text>
</comment>
<evidence type="ECO:0000256" key="2">
    <source>
        <dbReference type="ARBA" id="ARBA00022692"/>
    </source>
</evidence>
<sequence>MKGSDVTRPNGVGVHSVAQTAEPPARRFLWRQRRADALEGLAWFSMAVVLALFLADGGWTYFTNIRDVTTGIGIVAGLVGSNLLLVMLLLAARLPVIDGAIGYDRALAAHRRLGKPVLYLILAHMVLLLISYGLALGRNPVAEAIAMITSMPDMPQAFIALVLFVLVVVTSLVIVRHKLPYLAWYLVHLLVYAAVLLALPISSVRASFSRSERGRAGTGCPCMSAPWPPWQCSGS</sequence>
<dbReference type="Pfam" id="PF01794">
    <property type="entry name" value="Ferric_reduct"/>
    <property type="match status" value="1"/>
</dbReference>
<accession>A0AAQ2HFZ6</accession>
<evidence type="ECO:0000313" key="7">
    <source>
        <dbReference type="EMBL" id="TFC47259.1"/>
    </source>
</evidence>
<feature type="transmembrane region" description="Helical" evidence="5">
    <location>
        <begin position="157"/>
        <end position="175"/>
    </location>
</feature>
<dbReference type="InterPro" id="IPR013130">
    <property type="entry name" value="Fe3_Rdtase_TM_dom"/>
</dbReference>